<evidence type="ECO:0000256" key="1">
    <source>
        <dbReference type="ARBA" id="ARBA00008779"/>
    </source>
</evidence>
<keyword evidence="3" id="KW-0732">Signal</keyword>
<sequence length="456" mass="50187" precursor="true">MMNSITKLTLLLLCVCASLRDASAAEPEPKPNIVFLLADDLGYGDLGCYGHPYARTPNLDQLAKDGTRFAQFYATGMTCCPARTGLMTSQFPATYPTYPANGGFAERVTITELLNKSGYRTGHFGKWHIGPDQKPGTYGIDVVGDQSRDERGKKKAEDLRGRDAPIYDQAIRFIEESKGQPFYVNVWGHISHNPVDPNDELVQRWSALELDESKFSPAMREKFATLRKAGGDVEDALRRYLADVESLDAAVGQLLKRLDELGLRDNTIVIFNSDQGADMSKAGLGGVRDNQMGFNGAHRGGKHTNLEGGLRVPWIVRWPGHVPAGRVDEQSVISAVDYLPTLCALTGVAINAADFEGEDVSAAWLGKATHTRTRPLLWKTSSPGGQAVIREGQWKLFHPIRKNGGEFELYDIAADPAEALNLAAQQPEVLSRLKTRIEAWVATLPKEYIKTDDKED</sequence>
<dbReference type="GO" id="GO:0004065">
    <property type="term" value="F:arylsulfatase activity"/>
    <property type="evidence" value="ECO:0007669"/>
    <property type="project" value="UniProtKB-EC"/>
</dbReference>
<dbReference type="Pfam" id="PF00884">
    <property type="entry name" value="Sulfatase"/>
    <property type="match status" value="1"/>
</dbReference>
<evidence type="ECO:0000313" key="6">
    <source>
        <dbReference type="Proteomes" id="UP000319143"/>
    </source>
</evidence>
<dbReference type="EC" id="3.1.6.1" evidence="5"/>
<dbReference type="InterPro" id="IPR017850">
    <property type="entry name" value="Alkaline_phosphatase_core_sf"/>
</dbReference>
<evidence type="ECO:0000256" key="2">
    <source>
        <dbReference type="ARBA" id="ARBA00022801"/>
    </source>
</evidence>
<reference evidence="5 6" key="1">
    <citation type="submission" date="2019-02" db="EMBL/GenBank/DDBJ databases">
        <title>Deep-cultivation of Planctomycetes and their phenomic and genomic characterization uncovers novel biology.</title>
        <authorList>
            <person name="Wiegand S."/>
            <person name="Jogler M."/>
            <person name="Boedeker C."/>
            <person name="Pinto D."/>
            <person name="Vollmers J."/>
            <person name="Rivas-Marin E."/>
            <person name="Kohn T."/>
            <person name="Peeters S.H."/>
            <person name="Heuer A."/>
            <person name="Rast P."/>
            <person name="Oberbeckmann S."/>
            <person name="Bunk B."/>
            <person name="Jeske O."/>
            <person name="Meyerdierks A."/>
            <person name="Storesund J.E."/>
            <person name="Kallscheuer N."/>
            <person name="Luecker S."/>
            <person name="Lage O.M."/>
            <person name="Pohl T."/>
            <person name="Merkel B.J."/>
            <person name="Hornburger P."/>
            <person name="Mueller R.-W."/>
            <person name="Bruemmer F."/>
            <person name="Labrenz M."/>
            <person name="Spormann A.M."/>
            <person name="Op Den Camp H."/>
            <person name="Overmann J."/>
            <person name="Amann R."/>
            <person name="Jetten M.S.M."/>
            <person name="Mascher T."/>
            <person name="Medema M.H."/>
            <person name="Devos D.P."/>
            <person name="Kaster A.-K."/>
            <person name="Ovreas L."/>
            <person name="Rohde M."/>
            <person name="Galperin M.Y."/>
            <person name="Jogler C."/>
        </authorList>
    </citation>
    <scope>NUCLEOTIDE SEQUENCE [LARGE SCALE GENOMIC DNA]</scope>
    <source>
        <strain evidence="5 6">Poly41</strain>
    </source>
</reference>
<dbReference type="Proteomes" id="UP000319143">
    <property type="component" value="Unassembled WGS sequence"/>
</dbReference>
<proteinExistence type="inferred from homology"/>
<dbReference type="OrthoDB" id="9783154at2"/>
<evidence type="ECO:0000313" key="5">
    <source>
        <dbReference type="EMBL" id="TWU40649.1"/>
    </source>
</evidence>
<dbReference type="PANTHER" id="PTHR42693">
    <property type="entry name" value="ARYLSULFATASE FAMILY MEMBER"/>
    <property type="match status" value="1"/>
</dbReference>
<organism evidence="5 6">
    <name type="scientific">Novipirellula artificiosorum</name>
    <dbReference type="NCBI Taxonomy" id="2528016"/>
    <lineage>
        <taxon>Bacteria</taxon>
        <taxon>Pseudomonadati</taxon>
        <taxon>Planctomycetota</taxon>
        <taxon>Planctomycetia</taxon>
        <taxon>Pirellulales</taxon>
        <taxon>Pirellulaceae</taxon>
        <taxon>Novipirellula</taxon>
    </lineage>
</organism>
<comment type="similarity">
    <text evidence="1">Belongs to the sulfatase family.</text>
</comment>
<keyword evidence="2 5" id="KW-0378">Hydrolase</keyword>
<dbReference type="AlphaFoldDB" id="A0A5C6E0H0"/>
<feature type="chain" id="PRO_5022813852" evidence="3">
    <location>
        <begin position="25"/>
        <end position="456"/>
    </location>
</feature>
<dbReference type="RefSeq" id="WP_146525223.1">
    <property type="nucleotide sequence ID" value="NZ_SJPV01000002.1"/>
</dbReference>
<keyword evidence="6" id="KW-1185">Reference proteome</keyword>
<evidence type="ECO:0000259" key="4">
    <source>
        <dbReference type="Pfam" id="PF00884"/>
    </source>
</evidence>
<protein>
    <submittedName>
        <fullName evidence="5">Arylsulfatase</fullName>
        <ecNumber evidence="5">3.1.6.1</ecNumber>
    </submittedName>
</protein>
<name>A0A5C6E0H0_9BACT</name>
<dbReference type="Gene3D" id="3.40.720.10">
    <property type="entry name" value="Alkaline Phosphatase, subunit A"/>
    <property type="match status" value="1"/>
</dbReference>
<evidence type="ECO:0000256" key="3">
    <source>
        <dbReference type="SAM" id="SignalP"/>
    </source>
</evidence>
<accession>A0A5C6E0H0</accession>
<dbReference type="Gene3D" id="3.30.1120.10">
    <property type="match status" value="1"/>
</dbReference>
<dbReference type="InterPro" id="IPR050738">
    <property type="entry name" value="Sulfatase"/>
</dbReference>
<gene>
    <name evidence="5" type="primary">atsA_16</name>
    <name evidence="5" type="ORF">Poly41_14830</name>
</gene>
<dbReference type="EMBL" id="SJPV01000002">
    <property type="protein sequence ID" value="TWU40649.1"/>
    <property type="molecule type" value="Genomic_DNA"/>
</dbReference>
<dbReference type="PANTHER" id="PTHR42693:SF53">
    <property type="entry name" value="ENDO-4-O-SULFATASE"/>
    <property type="match status" value="1"/>
</dbReference>
<dbReference type="SUPFAM" id="SSF53649">
    <property type="entry name" value="Alkaline phosphatase-like"/>
    <property type="match status" value="1"/>
</dbReference>
<dbReference type="InterPro" id="IPR000917">
    <property type="entry name" value="Sulfatase_N"/>
</dbReference>
<comment type="caution">
    <text evidence="5">The sequence shown here is derived from an EMBL/GenBank/DDBJ whole genome shotgun (WGS) entry which is preliminary data.</text>
</comment>
<feature type="signal peptide" evidence="3">
    <location>
        <begin position="1"/>
        <end position="24"/>
    </location>
</feature>
<feature type="domain" description="Sulfatase N-terminal" evidence="4">
    <location>
        <begin position="31"/>
        <end position="348"/>
    </location>
</feature>